<dbReference type="InterPro" id="IPR021136">
    <property type="entry name" value="Flagellar_hook_control-like_C"/>
</dbReference>
<feature type="compositionally biased region" description="Polar residues" evidence="1">
    <location>
        <begin position="307"/>
        <end position="316"/>
    </location>
</feature>
<feature type="domain" description="Flagellar hook-length control protein-like C-terminal" evidence="2">
    <location>
        <begin position="432"/>
        <end position="510"/>
    </location>
</feature>
<dbReference type="EMBL" id="AP026709">
    <property type="protein sequence ID" value="BDQ38407.1"/>
    <property type="molecule type" value="Genomic_DNA"/>
</dbReference>
<evidence type="ECO:0000259" key="2">
    <source>
        <dbReference type="Pfam" id="PF02120"/>
    </source>
</evidence>
<feature type="compositionally biased region" description="Basic and acidic residues" evidence="1">
    <location>
        <begin position="317"/>
        <end position="351"/>
    </location>
</feature>
<gene>
    <name evidence="3" type="ORF">SYK_27670</name>
</gene>
<dbReference type="Gene3D" id="3.30.750.140">
    <property type="match status" value="1"/>
</dbReference>
<evidence type="ECO:0000313" key="3">
    <source>
        <dbReference type="EMBL" id="BDQ38407.1"/>
    </source>
</evidence>
<dbReference type="CDD" id="cd17470">
    <property type="entry name" value="T3SS_Flik_C"/>
    <property type="match status" value="1"/>
</dbReference>
<dbReference type="RefSeq" id="WP_281760905.1">
    <property type="nucleotide sequence ID" value="NZ_AP026709.1"/>
</dbReference>
<feature type="region of interest" description="Disordered" evidence="1">
    <location>
        <begin position="304"/>
        <end position="366"/>
    </location>
</feature>
<feature type="compositionally biased region" description="Polar residues" evidence="1">
    <location>
        <begin position="352"/>
        <end position="366"/>
    </location>
</feature>
<accession>A0ABN6S7X8</accession>
<feature type="region of interest" description="Disordered" evidence="1">
    <location>
        <begin position="78"/>
        <end position="97"/>
    </location>
</feature>
<reference evidence="3 4" key="1">
    <citation type="submission" date="2022-08" db="EMBL/GenBank/DDBJ databases">
        <title>Genome Sequence of the sulphate-reducing bacterium, Pseudodesulfovibrio sp. SYK.</title>
        <authorList>
            <person name="Kondo R."/>
            <person name="Kataoka T."/>
        </authorList>
    </citation>
    <scope>NUCLEOTIDE SEQUENCE [LARGE SCALE GENOMIC DNA]</scope>
    <source>
        <strain evidence="3 4">SYK</strain>
    </source>
</reference>
<dbReference type="InterPro" id="IPR038610">
    <property type="entry name" value="FliK-like_C_sf"/>
</dbReference>
<evidence type="ECO:0000256" key="1">
    <source>
        <dbReference type="SAM" id="MobiDB-lite"/>
    </source>
</evidence>
<keyword evidence="4" id="KW-1185">Reference proteome</keyword>
<organism evidence="3 4">
    <name type="scientific">Pseudodesulfovibrio nedwellii</name>
    <dbReference type="NCBI Taxonomy" id="2973072"/>
    <lineage>
        <taxon>Bacteria</taxon>
        <taxon>Pseudomonadati</taxon>
        <taxon>Thermodesulfobacteriota</taxon>
        <taxon>Desulfovibrionia</taxon>
        <taxon>Desulfovibrionales</taxon>
        <taxon>Desulfovibrionaceae</taxon>
    </lineage>
</organism>
<protein>
    <recommendedName>
        <fullName evidence="2">Flagellar hook-length control protein-like C-terminal domain-containing protein</fullName>
    </recommendedName>
</protein>
<proteinExistence type="predicted"/>
<dbReference type="Proteomes" id="UP001317742">
    <property type="component" value="Chromosome"/>
</dbReference>
<evidence type="ECO:0000313" key="4">
    <source>
        <dbReference type="Proteomes" id="UP001317742"/>
    </source>
</evidence>
<name>A0ABN6S7X8_9BACT</name>
<dbReference type="Pfam" id="PF02120">
    <property type="entry name" value="Flg_hook"/>
    <property type="match status" value="1"/>
</dbReference>
<sequence length="570" mass="63180">MQNIPGIAIEKKTEQLPVVKIASANKGDQHALFADLFNEHANMVENELALAPVSSQEQMLESAPDTDNQEEAVNAAGTKVPVQEEPEPEMDERESLMTQEDFEEVKNDLEAYGMSEEEITEIEDKINSEEGMTWGQFVSTVAQSMAEMRTHEFSDEQKGKLNSFFSKFGFTAKESEKLISNLENGNQAKVMKALQAKIDAMPQGKQLLFNKQEIEAFTSALSFSKEFTSKIQELFGTNSLPKDVKQAFTLIRQEMGKMDSKDQELVRAVTKGFVNAMGDSAKESTLARQVAEAVDLKPRVAEDSLETEVNGNFKQATQDRKDALPDAKVRDHSEKNMADKVEIKTDAKPDANTDTPEQQNAASNEHWTNLLGKVTDDDSRSVQNKTQIKTEDTAQALKTGLTTTTETGTKTQAWEKVSAPKVMKQVDNAFIKTLNNGGKQLTLQLTPENLGKLSIVLQVNGKEVSASIRAESPEAAKIINEHLDIIKNSLENQGLKVEKLDVQTGLASNQDAHDWFGQEQHNMSRDQEAMVAMRNHMKNMRNGDGGMVARDLQQLREQAINAAHGLHVIA</sequence>